<keyword evidence="3" id="KW-1185">Reference proteome</keyword>
<dbReference type="OrthoDB" id="6604875at2759"/>
<name>A0A238FLS1_9BASI</name>
<dbReference type="EMBL" id="FMSP01000020">
    <property type="protein sequence ID" value="SCV74105.1"/>
    <property type="molecule type" value="Genomic_DNA"/>
</dbReference>
<dbReference type="Proteomes" id="UP000198372">
    <property type="component" value="Unassembled WGS sequence"/>
</dbReference>
<dbReference type="AlphaFoldDB" id="A0A238FLS1"/>
<protein>
    <submittedName>
        <fullName evidence="2">BQ2448_6537 protein</fullName>
    </submittedName>
</protein>
<sequence>MSNLIPSTFRTAQTRSQSHATQSDSSPPLPSTDCDFCRLSGTATFALVSLYAFNQARKTQYGPLGKTIALIGGSGFLAAAIGRWNVAAPKPDHREDLKASHV</sequence>
<evidence type="ECO:0000256" key="1">
    <source>
        <dbReference type="SAM" id="MobiDB-lite"/>
    </source>
</evidence>
<organism evidence="2 3">
    <name type="scientific">Microbotryum intermedium</name>
    <dbReference type="NCBI Taxonomy" id="269621"/>
    <lineage>
        <taxon>Eukaryota</taxon>
        <taxon>Fungi</taxon>
        <taxon>Dikarya</taxon>
        <taxon>Basidiomycota</taxon>
        <taxon>Pucciniomycotina</taxon>
        <taxon>Microbotryomycetes</taxon>
        <taxon>Microbotryales</taxon>
        <taxon>Microbotryaceae</taxon>
        <taxon>Microbotryum</taxon>
    </lineage>
</organism>
<reference evidence="3" key="1">
    <citation type="submission" date="2016-09" db="EMBL/GenBank/DDBJ databases">
        <authorList>
            <person name="Jeantristanb JTB J.-T."/>
            <person name="Ricardo R."/>
        </authorList>
    </citation>
    <scope>NUCLEOTIDE SEQUENCE [LARGE SCALE GENOMIC DNA]</scope>
</reference>
<feature type="compositionally biased region" description="Polar residues" evidence="1">
    <location>
        <begin position="1"/>
        <end position="26"/>
    </location>
</feature>
<evidence type="ECO:0000313" key="2">
    <source>
        <dbReference type="EMBL" id="SCV74105.1"/>
    </source>
</evidence>
<evidence type="ECO:0000313" key="3">
    <source>
        <dbReference type="Proteomes" id="UP000198372"/>
    </source>
</evidence>
<feature type="region of interest" description="Disordered" evidence="1">
    <location>
        <begin position="1"/>
        <end position="30"/>
    </location>
</feature>
<accession>A0A238FLS1</accession>
<gene>
    <name evidence="2" type="ORF">BQ2448_6537</name>
</gene>
<proteinExistence type="predicted"/>